<name>A0A7C1CGB2_9CREN</name>
<dbReference type="PANTHER" id="PTHR13754">
    <property type="entry name" value="METALLO-BETA-LACTAMASE SUPERFAMILY PROTEIN"/>
    <property type="match status" value="1"/>
</dbReference>
<dbReference type="PANTHER" id="PTHR13754:SF13">
    <property type="entry name" value="METALLO-BETA-LACTAMASE SUPERFAMILY PROTEIN (AFU_ORTHOLOGUE AFUA_3G07630)"/>
    <property type="match status" value="1"/>
</dbReference>
<accession>A0A7C1CGB2</accession>
<protein>
    <submittedName>
        <fullName evidence="2">MBL fold metallo-hydrolase</fullName>
    </submittedName>
</protein>
<organism evidence="2">
    <name type="scientific">Thermofilum adornatum</name>
    <dbReference type="NCBI Taxonomy" id="1365176"/>
    <lineage>
        <taxon>Archaea</taxon>
        <taxon>Thermoproteota</taxon>
        <taxon>Thermoprotei</taxon>
        <taxon>Thermofilales</taxon>
        <taxon>Thermofilaceae</taxon>
        <taxon>Thermofilum</taxon>
    </lineage>
</organism>
<evidence type="ECO:0000259" key="1">
    <source>
        <dbReference type="Pfam" id="PF00753"/>
    </source>
</evidence>
<dbReference type="SUPFAM" id="SSF56281">
    <property type="entry name" value="Metallo-hydrolase/oxidoreductase"/>
    <property type="match status" value="1"/>
</dbReference>
<comment type="caution">
    <text evidence="2">The sequence shown here is derived from an EMBL/GenBank/DDBJ whole genome shotgun (WGS) entry which is preliminary data.</text>
</comment>
<keyword evidence="2" id="KW-0378">Hydrolase</keyword>
<gene>
    <name evidence="2" type="ORF">ENN26_10040</name>
</gene>
<dbReference type="GO" id="GO:0016787">
    <property type="term" value="F:hydrolase activity"/>
    <property type="evidence" value="ECO:0007669"/>
    <property type="project" value="UniProtKB-KW"/>
</dbReference>
<reference evidence="2" key="1">
    <citation type="journal article" date="2020" name="mSystems">
        <title>Genome- and Community-Level Interaction Insights into Carbon Utilization and Element Cycling Functions of Hydrothermarchaeota in Hydrothermal Sediment.</title>
        <authorList>
            <person name="Zhou Z."/>
            <person name="Liu Y."/>
            <person name="Xu W."/>
            <person name="Pan J."/>
            <person name="Luo Z.H."/>
            <person name="Li M."/>
        </authorList>
    </citation>
    <scope>NUCLEOTIDE SEQUENCE [LARGE SCALE GENOMIC DNA]</scope>
    <source>
        <strain evidence="2">SpSt-116</strain>
    </source>
</reference>
<dbReference type="AlphaFoldDB" id="A0A7C1CGB2"/>
<feature type="domain" description="Metallo-beta-lactamase" evidence="1">
    <location>
        <begin position="1"/>
        <end position="47"/>
    </location>
</feature>
<sequence>MLFDTGLDPSVPERNVEKLRIDLRKIDVIVISHPHVDHTGGLRLFSSMKPGLRVYIPPDRSLKNYVQSPGLEPIQVNSTVEVAKGIFVVKPSMDHPSRRRWPSRLARD</sequence>
<evidence type="ECO:0000313" key="2">
    <source>
        <dbReference type="EMBL" id="HDP16096.1"/>
    </source>
</evidence>
<dbReference type="InterPro" id="IPR036866">
    <property type="entry name" value="RibonucZ/Hydroxyglut_hydro"/>
</dbReference>
<dbReference type="InterPro" id="IPR052926">
    <property type="entry name" value="Metallo-beta-lactamase_dom"/>
</dbReference>
<dbReference type="Pfam" id="PF00753">
    <property type="entry name" value="Lactamase_B"/>
    <property type="match status" value="1"/>
</dbReference>
<dbReference type="EMBL" id="DSAY01000190">
    <property type="protein sequence ID" value="HDP16096.1"/>
    <property type="molecule type" value="Genomic_DNA"/>
</dbReference>
<dbReference type="Gene3D" id="3.60.15.10">
    <property type="entry name" value="Ribonuclease Z/Hydroxyacylglutathione hydrolase-like"/>
    <property type="match status" value="1"/>
</dbReference>
<proteinExistence type="predicted"/>
<dbReference type="InterPro" id="IPR001279">
    <property type="entry name" value="Metallo-B-lactamas"/>
</dbReference>
<dbReference type="GO" id="GO:0016740">
    <property type="term" value="F:transferase activity"/>
    <property type="evidence" value="ECO:0007669"/>
    <property type="project" value="TreeGrafter"/>
</dbReference>